<evidence type="ECO:0000256" key="1">
    <source>
        <dbReference type="SAM" id="MobiDB-lite"/>
    </source>
</evidence>
<dbReference type="VEuPathDB" id="VectorBase:AARA015003"/>
<evidence type="ECO:0000313" key="2">
    <source>
        <dbReference type="EnsemblMetazoa" id="AARA015003-PA"/>
    </source>
</evidence>
<reference evidence="2" key="1">
    <citation type="submission" date="2022-08" db="UniProtKB">
        <authorList>
            <consortium name="EnsemblMetazoa"/>
        </authorList>
    </citation>
    <scope>IDENTIFICATION</scope>
    <source>
        <strain evidence="2">Dongola</strain>
    </source>
</reference>
<evidence type="ECO:0000313" key="3">
    <source>
        <dbReference type="Proteomes" id="UP000075840"/>
    </source>
</evidence>
<protein>
    <submittedName>
        <fullName evidence="2">Uncharacterized protein</fullName>
    </submittedName>
</protein>
<sequence length="125" mass="14562">MSTWHGLKNFNKDGEYIGPYIPNERDIEDQRIEILELLRNAGNRELETKTTTVSRLPGRRTPPTSKPSQPPTSRKEMSTWHGLKNFNKDGEYIGPYIPNERDIEDQRIEILELLRNAGNRELETK</sequence>
<dbReference type="EnsemblMetazoa" id="AARA015003-RA">
    <property type="protein sequence ID" value="AARA015003-PA"/>
    <property type="gene ID" value="AARA015003"/>
</dbReference>
<dbReference type="EMBL" id="APCN01007119">
    <property type="status" value="NOT_ANNOTATED_CDS"/>
    <property type="molecule type" value="Genomic_DNA"/>
</dbReference>
<dbReference type="AlphaFoldDB" id="A0A182IHS9"/>
<keyword evidence="3" id="KW-1185">Reference proteome</keyword>
<proteinExistence type="predicted"/>
<dbReference type="EMBL" id="APCN01007118">
    <property type="status" value="NOT_ANNOTATED_CDS"/>
    <property type="molecule type" value="Genomic_DNA"/>
</dbReference>
<feature type="region of interest" description="Disordered" evidence="1">
    <location>
        <begin position="41"/>
        <end position="81"/>
    </location>
</feature>
<dbReference type="Proteomes" id="UP000075840">
    <property type="component" value="Unassembled WGS sequence"/>
</dbReference>
<name>A0A182IHS9_ANOAR</name>
<organism evidence="2 3">
    <name type="scientific">Anopheles arabiensis</name>
    <name type="common">Mosquito</name>
    <dbReference type="NCBI Taxonomy" id="7173"/>
    <lineage>
        <taxon>Eukaryota</taxon>
        <taxon>Metazoa</taxon>
        <taxon>Ecdysozoa</taxon>
        <taxon>Arthropoda</taxon>
        <taxon>Hexapoda</taxon>
        <taxon>Insecta</taxon>
        <taxon>Pterygota</taxon>
        <taxon>Neoptera</taxon>
        <taxon>Endopterygota</taxon>
        <taxon>Diptera</taxon>
        <taxon>Nematocera</taxon>
        <taxon>Culicoidea</taxon>
        <taxon>Culicidae</taxon>
        <taxon>Anophelinae</taxon>
        <taxon>Anopheles</taxon>
    </lineage>
</organism>
<accession>A0A182IHS9</accession>